<dbReference type="InterPro" id="IPR016305">
    <property type="entry name" value="Mannose-6-P_Isomerase"/>
</dbReference>
<comment type="cofactor">
    <cofactor evidence="8">
        <name>Zn(2+)</name>
        <dbReference type="ChEBI" id="CHEBI:29105"/>
    </cofactor>
    <text evidence="8">Binds 1 zinc ion per subunit.</text>
</comment>
<dbReference type="InterPro" id="IPR011051">
    <property type="entry name" value="RmlC_Cupin_sf"/>
</dbReference>
<keyword evidence="5 8" id="KW-0862">Zinc</keyword>
<keyword evidence="6 10" id="KW-0413">Isomerase</keyword>
<dbReference type="PRINTS" id="PR00714">
    <property type="entry name" value="MAN6PISMRASE"/>
</dbReference>
<dbReference type="GO" id="GO:0005829">
    <property type="term" value="C:cytosol"/>
    <property type="evidence" value="ECO:0007669"/>
    <property type="project" value="TreeGrafter"/>
</dbReference>
<keyword evidence="4 8" id="KW-0479">Metal-binding</keyword>
<evidence type="ECO:0000256" key="7">
    <source>
        <dbReference type="PIRSR" id="PIRSR001480-1"/>
    </source>
</evidence>
<dbReference type="EMBL" id="BMNA01000004">
    <property type="protein sequence ID" value="GGM01304.1"/>
    <property type="molecule type" value="Genomic_DNA"/>
</dbReference>
<gene>
    <name evidence="10" type="primary">manA</name>
    <name evidence="10" type="ORF">GCM10011594_21720</name>
</gene>
<evidence type="ECO:0000256" key="2">
    <source>
        <dbReference type="ARBA" id="ARBA00010772"/>
    </source>
</evidence>
<dbReference type="InterPro" id="IPR001250">
    <property type="entry name" value="Man6P_Isoase-1"/>
</dbReference>
<comment type="catalytic activity">
    <reaction evidence="1">
        <text>D-mannose 6-phosphate = D-fructose 6-phosphate</text>
        <dbReference type="Rhea" id="RHEA:12356"/>
        <dbReference type="ChEBI" id="CHEBI:58735"/>
        <dbReference type="ChEBI" id="CHEBI:61527"/>
        <dbReference type="EC" id="5.3.1.8"/>
    </reaction>
</comment>
<proteinExistence type="inferred from homology"/>
<comment type="similarity">
    <text evidence="2">Belongs to the mannose-6-phosphate isomerase type 1 family.</text>
</comment>
<protein>
    <recommendedName>
        <fullName evidence="3">mannose-6-phosphate isomerase</fullName>
        <ecNumber evidence="3">5.3.1.8</ecNumber>
    </recommendedName>
</protein>
<evidence type="ECO:0000259" key="9">
    <source>
        <dbReference type="Pfam" id="PF20511"/>
    </source>
</evidence>
<feature type="domain" description="Phosphomannose isomerase type I catalytic" evidence="9">
    <location>
        <begin position="2"/>
        <end position="144"/>
    </location>
</feature>
<sequence length="396" mass="42076">MRPYAWGSRTAISELLGRPTPAPHPEAELWMGAHPGDPSVLEGFGSDGTVTLADAVDRDPEAMLGSAVAAKFGARLPFLLKVLAAAEPLSLQAHPSPAQAAHGFELEERLGVPLDSPDRNYKDSWHKPELVCALTEFHALCGFRDPAVTVELLTELAVPQLDHYLSLLSGQPDRDGVRALFSSIVTVPASLLDPLLAAVLQACVARVRAGSRFAAEYRTALELGERYPGDPGVLASLLLNRVTLQPGQALYLDAGNLHAYLEGVGVEIMANSDNVLRGGLTPKHVDVPELMRVLDFTAGDVPVLGGDAGPDGELVYTTPVPEFRLSRLELSDRPYRLDHDGPQILLVTEGTAELVAADGAALTVPRGRSVWVPAADRGVTVHGTGVAYRAMDGLAP</sequence>
<name>A0A917SXI6_9ACTN</name>
<evidence type="ECO:0000256" key="3">
    <source>
        <dbReference type="ARBA" id="ARBA00011956"/>
    </source>
</evidence>
<reference evidence="10" key="2">
    <citation type="submission" date="2020-09" db="EMBL/GenBank/DDBJ databases">
        <authorList>
            <person name="Sun Q."/>
            <person name="Zhou Y."/>
        </authorList>
    </citation>
    <scope>NUCLEOTIDE SEQUENCE</scope>
    <source>
        <strain evidence="10">CGMCC 4.7308</strain>
    </source>
</reference>
<comment type="caution">
    <text evidence="10">The sequence shown here is derived from an EMBL/GenBank/DDBJ whole genome shotgun (WGS) entry which is preliminary data.</text>
</comment>
<dbReference type="GO" id="GO:0009298">
    <property type="term" value="P:GDP-mannose biosynthetic process"/>
    <property type="evidence" value="ECO:0007669"/>
    <property type="project" value="InterPro"/>
</dbReference>
<dbReference type="PANTHER" id="PTHR10309">
    <property type="entry name" value="MANNOSE-6-PHOSPHATE ISOMERASE"/>
    <property type="match status" value="1"/>
</dbReference>
<dbReference type="Gene3D" id="1.10.441.10">
    <property type="entry name" value="Phosphomannose Isomerase, domain 2"/>
    <property type="match status" value="1"/>
</dbReference>
<organism evidence="10 11">
    <name type="scientific">Nakamurella endophytica</name>
    <dbReference type="NCBI Taxonomy" id="1748367"/>
    <lineage>
        <taxon>Bacteria</taxon>
        <taxon>Bacillati</taxon>
        <taxon>Actinomycetota</taxon>
        <taxon>Actinomycetes</taxon>
        <taxon>Nakamurellales</taxon>
        <taxon>Nakamurellaceae</taxon>
        <taxon>Nakamurella</taxon>
    </lineage>
</organism>
<dbReference type="GO" id="GO:0004476">
    <property type="term" value="F:mannose-6-phosphate isomerase activity"/>
    <property type="evidence" value="ECO:0007669"/>
    <property type="project" value="UniProtKB-EC"/>
</dbReference>
<evidence type="ECO:0000313" key="10">
    <source>
        <dbReference type="EMBL" id="GGM01304.1"/>
    </source>
</evidence>
<dbReference type="CDD" id="cd07011">
    <property type="entry name" value="cupin_PMI_type_I_N"/>
    <property type="match status" value="1"/>
</dbReference>
<feature type="binding site" evidence="8">
    <location>
        <position position="94"/>
    </location>
    <ligand>
        <name>Zn(2+)</name>
        <dbReference type="ChEBI" id="CHEBI:29105"/>
    </ligand>
</feature>
<evidence type="ECO:0000256" key="1">
    <source>
        <dbReference type="ARBA" id="ARBA00000757"/>
    </source>
</evidence>
<dbReference type="AlphaFoldDB" id="A0A917SXI6"/>
<dbReference type="Gene3D" id="2.60.120.10">
    <property type="entry name" value="Jelly Rolls"/>
    <property type="match status" value="2"/>
</dbReference>
<keyword evidence="11" id="KW-1185">Reference proteome</keyword>
<dbReference type="EC" id="5.3.1.8" evidence="3"/>
<dbReference type="PANTHER" id="PTHR10309:SF0">
    <property type="entry name" value="MANNOSE-6-PHOSPHATE ISOMERASE"/>
    <property type="match status" value="1"/>
</dbReference>
<dbReference type="Pfam" id="PF20511">
    <property type="entry name" value="PMI_typeI_cat"/>
    <property type="match status" value="1"/>
</dbReference>
<feature type="binding site" evidence="8">
    <location>
        <position position="258"/>
    </location>
    <ligand>
        <name>Zn(2+)</name>
        <dbReference type="ChEBI" id="CHEBI:29105"/>
    </ligand>
</feature>
<evidence type="ECO:0000256" key="5">
    <source>
        <dbReference type="ARBA" id="ARBA00022833"/>
    </source>
</evidence>
<evidence type="ECO:0000313" key="11">
    <source>
        <dbReference type="Proteomes" id="UP000655208"/>
    </source>
</evidence>
<dbReference type="GO" id="GO:0008270">
    <property type="term" value="F:zinc ion binding"/>
    <property type="evidence" value="ECO:0007669"/>
    <property type="project" value="InterPro"/>
</dbReference>
<dbReference type="GO" id="GO:0005975">
    <property type="term" value="P:carbohydrate metabolic process"/>
    <property type="evidence" value="ECO:0007669"/>
    <property type="project" value="InterPro"/>
</dbReference>
<feature type="binding site" evidence="8">
    <location>
        <position position="129"/>
    </location>
    <ligand>
        <name>Zn(2+)</name>
        <dbReference type="ChEBI" id="CHEBI:29105"/>
    </ligand>
</feature>
<dbReference type="SUPFAM" id="SSF51182">
    <property type="entry name" value="RmlC-like cupins"/>
    <property type="match status" value="1"/>
</dbReference>
<dbReference type="PIRSF" id="PIRSF001480">
    <property type="entry name" value="Mannose-6-phosphate_isomerase"/>
    <property type="match status" value="1"/>
</dbReference>
<evidence type="ECO:0000256" key="8">
    <source>
        <dbReference type="PIRSR" id="PIRSR001480-2"/>
    </source>
</evidence>
<evidence type="ECO:0000256" key="4">
    <source>
        <dbReference type="ARBA" id="ARBA00022723"/>
    </source>
</evidence>
<dbReference type="Proteomes" id="UP000655208">
    <property type="component" value="Unassembled WGS sequence"/>
</dbReference>
<dbReference type="NCBIfam" id="TIGR00218">
    <property type="entry name" value="manA"/>
    <property type="match status" value="1"/>
</dbReference>
<feature type="binding site" evidence="8">
    <location>
        <position position="92"/>
    </location>
    <ligand>
        <name>Zn(2+)</name>
        <dbReference type="ChEBI" id="CHEBI:29105"/>
    </ligand>
</feature>
<dbReference type="InterPro" id="IPR014710">
    <property type="entry name" value="RmlC-like_jellyroll"/>
</dbReference>
<dbReference type="InterPro" id="IPR046457">
    <property type="entry name" value="PMI_typeI_cat"/>
</dbReference>
<reference evidence="10" key="1">
    <citation type="journal article" date="2014" name="Int. J. Syst. Evol. Microbiol.">
        <title>Complete genome sequence of Corynebacterium casei LMG S-19264T (=DSM 44701T), isolated from a smear-ripened cheese.</title>
        <authorList>
            <consortium name="US DOE Joint Genome Institute (JGI-PGF)"/>
            <person name="Walter F."/>
            <person name="Albersmeier A."/>
            <person name="Kalinowski J."/>
            <person name="Ruckert C."/>
        </authorList>
    </citation>
    <scope>NUCLEOTIDE SEQUENCE</scope>
    <source>
        <strain evidence="10">CGMCC 4.7308</strain>
    </source>
</reference>
<feature type="active site" evidence="7">
    <location>
        <position position="277"/>
    </location>
</feature>
<accession>A0A917SXI6</accession>
<evidence type="ECO:0000256" key="6">
    <source>
        <dbReference type="ARBA" id="ARBA00023235"/>
    </source>
</evidence>